<proteinExistence type="predicted"/>
<organism evidence="2">
    <name type="scientific">Anguilla anguilla</name>
    <name type="common">European freshwater eel</name>
    <name type="synonym">Muraena anguilla</name>
    <dbReference type="NCBI Taxonomy" id="7936"/>
    <lineage>
        <taxon>Eukaryota</taxon>
        <taxon>Metazoa</taxon>
        <taxon>Chordata</taxon>
        <taxon>Craniata</taxon>
        <taxon>Vertebrata</taxon>
        <taxon>Euteleostomi</taxon>
        <taxon>Actinopterygii</taxon>
        <taxon>Neopterygii</taxon>
        <taxon>Teleostei</taxon>
        <taxon>Anguilliformes</taxon>
        <taxon>Anguillidae</taxon>
        <taxon>Anguilla</taxon>
    </lineage>
</organism>
<protein>
    <submittedName>
        <fullName evidence="2">Uncharacterized protein</fullName>
    </submittedName>
</protein>
<keyword evidence="1" id="KW-0472">Membrane</keyword>
<keyword evidence="1" id="KW-0812">Transmembrane</keyword>
<dbReference type="AlphaFoldDB" id="A0A0E9QUC5"/>
<evidence type="ECO:0000256" key="1">
    <source>
        <dbReference type="SAM" id="Phobius"/>
    </source>
</evidence>
<sequence>MFFIFIWKFGRNLYKAFCLHFKLFLHPYILYGLYLFNVFNYV</sequence>
<reference evidence="2" key="2">
    <citation type="journal article" date="2015" name="Fish Shellfish Immunol.">
        <title>Early steps in the European eel (Anguilla anguilla)-Vibrio vulnificus interaction in the gills: Role of the RtxA13 toxin.</title>
        <authorList>
            <person name="Callol A."/>
            <person name="Pajuelo D."/>
            <person name="Ebbesson L."/>
            <person name="Teles M."/>
            <person name="MacKenzie S."/>
            <person name="Amaro C."/>
        </authorList>
    </citation>
    <scope>NUCLEOTIDE SEQUENCE</scope>
</reference>
<reference evidence="2" key="1">
    <citation type="submission" date="2014-11" db="EMBL/GenBank/DDBJ databases">
        <authorList>
            <person name="Amaro Gonzalez C."/>
        </authorList>
    </citation>
    <scope>NUCLEOTIDE SEQUENCE</scope>
</reference>
<feature type="transmembrane region" description="Helical" evidence="1">
    <location>
        <begin position="12"/>
        <end position="36"/>
    </location>
</feature>
<evidence type="ECO:0000313" key="2">
    <source>
        <dbReference type="EMBL" id="JAH20424.1"/>
    </source>
</evidence>
<keyword evidence="1" id="KW-1133">Transmembrane helix</keyword>
<name>A0A0E9QUC5_ANGAN</name>
<accession>A0A0E9QUC5</accession>
<dbReference type="EMBL" id="GBXM01088153">
    <property type="protein sequence ID" value="JAH20424.1"/>
    <property type="molecule type" value="Transcribed_RNA"/>
</dbReference>